<proteinExistence type="predicted"/>
<comment type="caution">
    <text evidence="3">The sequence shown here is derived from an EMBL/GenBank/DDBJ whole genome shotgun (WGS) entry which is preliminary data.</text>
</comment>
<keyword evidence="1" id="KW-0677">Repeat</keyword>
<dbReference type="SMART" id="SM00054">
    <property type="entry name" value="EFh"/>
    <property type="match status" value="3"/>
</dbReference>
<dbReference type="Pfam" id="PF13499">
    <property type="entry name" value="EF-hand_7"/>
    <property type="match status" value="2"/>
</dbReference>
<dbReference type="InterPro" id="IPR002048">
    <property type="entry name" value="EF_hand_dom"/>
</dbReference>
<keyword evidence="4" id="KW-1185">Reference proteome</keyword>
<dbReference type="GO" id="GO:0016460">
    <property type="term" value="C:myosin II complex"/>
    <property type="evidence" value="ECO:0007669"/>
    <property type="project" value="TreeGrafter"/>
</dbReference>
<organism evidence="3 4">
    <name type="scientific">Owenia fusiformis</name>
    <name type="common">Polychaete worm</name>
    <dbReference type="NCBI Taxonomy" id="6347"/>
    <lineage>
        <taxon>Eukaryota</taxon>
        <taxon>Metazoa</taxon>
        <taxon>Spiralia</taxon>
        <taxon>Lophotrochozoa</taxon>
        <taxon>Annelida</taxon>
        <taxon>Polychaeta</taxon>
        <taxon>Sedentaria</taxon>
        <taxon>Canalipalpata</taxon>
        <taxon>Sabellida</taxon>
        <taxon>Oweniida</taxon>
        <taxon>Oweniidae</taxon>
        <taxon>Owenia</taxon>
    </lineage>
</organism>
<dbReference type="InterPro" id="IPR050230">
    <property type="entry name" value="CALM/Myosin/TropC-like"/>
</dbReference>
<dbReference type="CDD" id="cd00051">
    <property type="entry name" value="EFh"/>
    <property type="match status" value="1"/>
</dbReference>
<dbReference type="PANTHER" id="PTHR23048">
    <property type="entry name" value="MYOSIN LIGHT CHAIN 1, 3"/>
    <property type="match status" value="1"/>
</dbReference>
<dbReference type="GO" id="GO:0005509">
    <property type="term" value="F:calcium ion binding"/>
    <property type="evidence" value="ECO:0007669"/>
    <property type="project" value="InterPro"/>
</dbReference>
<dbReference type="SUPFAM" id="SSF47473">
    <property type="entry name" value="EF-hand"/>
    <property type="match status" value="1"/>
</dbReference>
<evidence type="ECO:0000313" key="3">
    <source>
        <dbReference type="EMBL" id="CAH1803080.1"/>
    </source>
</evidence>
<accession>A0A8J1Y6P2</accession>
<dbReference type="FunFam" id="1.10.238.10:FF:000001">
    <property type="entry name" value="Calmodulin 1"/>
    <property type="match status" value="1"/>
</dbReference>
<dbReference type="OrthoDB" id="26525at2759"/>
<name>A0A8J1Y6P2_OWEFU</name>
<keyword evidence="2" id="KW-0106">Calcium</keyword>
<dbReference type="EMBL" id="CAIIXF020000246">
    <property type="protein sequence ID" value="CAH1803080.1"/>
    <property type="molecule type" value="Genomic_DNA"/>
</dbReference>
<gene>
    <name evidence="3" type="ORF">OFUS_LOCUS26702</name>
</gene>
<dbReference type="InterPro" id="IPR011992">
    <property type="entry name" value="EF-hand-dom_pair"/>
</dbReference>
<dbReference type="PROSITE" id="PS00018">
    <property type="entry name" value="EF_HAND_1"/>
    <property type="match status" value="1"/>
</dbReference>
<evidence type="ECO:0000256" key="2">
    <source>
        <dbReference type="ARBA" id="ARBA00022837"/>
    </source>
</evidence>
<evidence type="ECO:0000313" key="4">
    <source>
        <dbReference type="Proteomes" id="UP000749559"/>
    </source>
</evidence>
<dbReference type="PANTHER" id="PTHR23048:SF0">
    <property type="entry name" value="CALMODULIN LIKE 3"/>
    <property type="match status" value="1"/>
</dbReference>
<dbReference type="PROSITE" id="PS50222">
    <property type="entry name" value="EF_HAND_2"/>
    <property type="match status" value="2"/>
</dbReference>
<dbReference type="Gene3D" id="1.10.238.10">
    <property type="entry name" value="EF-hand"/>
    <property type="match status" value="3"/>
</dbReference>
<protein>
    <submittedName>
        <fullName evidence="3">Uncharacterized protein</fullName>
    </submittedName>
</protein>
<evidence type="ECO:0000256" key="1">
    <source>
        <dbReference type="ARBA" id="ARBA00022737"/>
    </source>
</evidence>
<reference evidence="3" key="1">
    <citation type="submission" date="2022-03" db="EMBL/GenBank/DDBJ databases">
        <authorList>
            <person name="Martin C."/>
        </authorList>
    </citation>
    <scope>NUCLEOTIDE SEQUENCE</scope>
</reference>
<dbReference type="Proteomes" id="UP000749559">
    <property type="component" value="Unassembled WGS sequence"/>
</dbReference>
<dbReference type="AlphaFoldDB" id="A0A8J1Y6P2"/>
<dbReference type="InterPro" id="IPR018247">
    <property type="entry name" value="EF_Hand_1_Ca_BS"/>
</dbReference>
<sequence>MSAEVPVKLTEDQIAKCQEAFDKFDRRALDKIRIGDIANAFKAMSVSVKPEWLDRVRDSIDQEGTGYVTMEEFTELYLLKLKAEADEKELEEAFRVLDKNNTGVIPVDDLRFILKGLGDDLTDEEIEEMINDTDQDGSGTVDFDEFYKLMTSE</sequence>